<name>A0A0A9Q6I7_ARUDO</name>
<dbReference type="AlphaFoldDB" id="A0A0A9Q6I7"/>
<evidence type="ECO:0000256" key="1">
    <source>
        <dbReference type="SAM" id="MobiDB-lite"/>
    </source>
</evidence>
<feature type="compositionally biased region" description="Gly residues" evidence="1">
    <location>
        <begin position="105"/>
        <end position="114"/>
    </location>
</feature>
<feature type="region of interest" description="Disordered" evidence="1">
    <location>
        <begin position="1"/>
        <end position="147"/>
    </location>
</feature>
<reference evidence="2" key="1">
    <citation type="submission" date="2014-09" db="EMBL/GenBank/DDBJ databases">
        <authorList>
            <person name="Magalhaes I.L.F."/>
            <person name="Oliveira U."/>
            <person name="Santos F.R."/>
            <person name="Vidigal T.H.D.A."/>
            <person name="Brescovit A.D."/>
            <person name="Santos A.J."/>
        </authorList>
    </citation>
    <scope>NUCLEOTIDE SEQUENCE</scope>
    <source>
        <tissue evidence="2">Shoot tissue taken approximately 20 cm above the soil surface</tissue>
    </source>
</reference>
<sequence>MSTSSQVTLDGARCHGQVRRGRDAGRRPLGVAAHVVVAEAEAAEEEGGDGRPGADGERPRGERGQPRRRGGPPLQHARQLALQEQRGRGEDGAGDGDVVTVGEEANGGGDGGGHVLHRQLGREGDGHGGDVEEDHVVPHGEEEPLRHPLARRRGKLLIPIHLALSTDRLASCYSLAKNLNQLPDADCCVQR</sequence>
<dbReference type="EMBL" id="GBRH01246334">
    <property type="protein sequence ID" value="JAD51561.1"/>
    <property type="molecule type" value="Transcribed_RNA"/>
</dbReference>
<protein>
    <submittedName>
        <fullName evidence="2">Uncharacterized protein</fullName>
    </submittedName>
</protein>
<evidence type="ECO:0000313" key="2">
    <source>
        <dbReference type="EMBL" id="JAD51561.1"/>
    </source>
</evidence>
<feature type="compositionally biased region" description="Low complexity" evidence="1">
    <location>
        <begin position="30"/>
        <end position="40"/>
    </location>
</feature>
<proteinExistence type="predicted"/>
<accession>A0A0A9Q6I7</accession>
<reference evidence="2" key="2">
    <citation type="journal article" date="2015" name="Data Brief">
        <title>Shoot transcriptome of the giant reed, Arundo donax.</title>
        <authorList>
            <person name="Barrero R.A."/>
            <person name="Guerrero F.D."/>
            <person name="Moolhuijzen P."/>
            <person name="Goolsby J.A."/>
            <person name="Tidwell J."/>
            <person name="Bellgard S.E."/>
            <person name="Bellgard M.I."/>
        </authorList>
    </citation>
    <scope>NUCLEOTIDE SEQUENCE</scope>
    <source>
        <tissue evidence="2">Shoot tissue taken approximately 20 cm above the soil surface</tissue>
    </source>
</reference>
<organism evidence="2">
    <name type="scientific">Arundo donax</name>
    <name type="common">Giant reed</name>
    <name type="synonym">Donax arundinaceus</name>
    <dbReference type="NCBI Taxonomy" id="35708"/>
    <lineage>
        <taxon>Eukaryota</taxon>
        <taxon>Viridiplantae</taxon>
        <taxon>Streptophyta</taxon>
        <taxon>Embryophyta</taxon>
        <taxon>Tracheophyta</taxon>
        <taxon>Spermatophyta</taxon>
        <taxon>Magnoliopsida</taxon>
        <taxon>Liliopsida</taxon>
        <taxon>Poales</taxon>
        <taxon>Poaceae</taxon>
        <taxon>PACMAD clade</taxon>
        <taxon>Arundinoideae</taxon>
        <taxon>Arundineae</taxon>
        <taxon>Arundo</taxon>
    </lineage>
</organism>
<feature type="compositionally biased region" description="Basic and acidic residues" evidence="1">
    <location>
        <begin position="120"/>
        <end position="146"/>
    </location>
</feature>
<feature type="compositionally biased region" description="Basic and acidic residues" evidence="1">
    <location>
        <begin position="48"/>
        <end position="65"/>
    </location>
</feature>